<dbReference type="PIRSF" id="PIRSF018266">
    <property type="entry name" value="FecR"/>
    <property type="match status" value="1"/>
</dbReference>
<dbReference type="PANTHER" id="PTHR30273">
    <property type="entry name" value="PERIPLASMIC SIGNAL SENSOR AND SIGMA FACTOR ACTIVATOR FECR-RELATED"/>
    <property type="match status" value="1"/>
</dbReference>
<reference evidence="4 5" key="1">
    <citation type="submission" date="2021-07" db="EMBL/GenBank/DDBJ databases">
        <title>Shewanella sp. nov, isolated from SCS.</title>
        <authorList>
            <person name="Cao W.R."/>
        </authorList>
    </citation>
    <scope>NUCLEOTIDE SEQUENCE [LARGE SCALE GENOMIC DNA]</scope>
    <source>
        <strain evidence="4 5">NR704-98</strain>
    </source>
</reference>
<dbReference type="InterPro" id="IPR012373">
    <property type="entry name" value="Ferrdict_sens_TM"/>
</dbReference>
<keyword evidence="1" id="KW-0812">Transmembrane</keyword>
<dbReference type="InterPro" id="IPR006860">
    <property type="entry name" value="FecR"/>
</dbReference>
<comment type="caution">
    <text evidence="4">The sequence shown here is derived from an EMBL/GenBank/DDBJ whole genome shotgun (WGS) entry which is preliminary data.</text>
</comment>
<name>A0ABS7E392_9GAMM</name>
<evidence type="ECO:0000259" key="2">
    <source>
        <dbReference type="Pfam" id="PF04773"/>
    </source>
</evidence>
<accession>A0ABS7E392</accession>
<organism evidence="4 5">
    <name type="scientific">Shewanella nanhaiensis</name>
    <dbReference type="NCBI Taxonomy" id="2864872"/>
    <lineage>
        <taxon>Bacteria</taxon>
        <taxon>Pseudomonadati</taxon>
        <taxon>Pseudomonadota</taxon>
        <taxon>Gammaproteobacteria</taxon>
        <taxon>Alteromonadales</taxon>
        <taxon>Shewanellaceae</taxon>
        <taxon>Shewanella</taxon>
    </lineage>
</organism>
<dbReference type="Gene3D" id="3.55.50.30">
    <property type="match status" value="1"/>
</dbReference>
<evidence type="ECO:0000256" key="1">
    <source>
        <dbReference type="SAM" id="Phobius"/>
    </source>
</evidence>
<dbReference type="Pfam" id="PF16344">
    <property type="entry name" value="FecR_C"/>
    <property type="match status" value="1"/>
</dbReference>
<dbReference type="RefSeq" id="WP_220109665.1">
    <property type="nucleotide sequence ID" value="NZ_JAHZST010000006.1"/>
</dbReference>
<feature type="transmembrane region" description="Helical" evidence="1">
    <location>
        <begin position="86"/>
        <end position="106"/>
    </location>
</feature>
<evidence type="ECO:0000259" key="3">
    <source>
        <dbReference type="Pfam" id="PF16344"/>
    </source>
</evidence>
<dbReference type="InterPro" id="IPR032508">
    <property type="entry name" value="FecR_C"/>
</dbReference>
<feature type="domain" description="FecR protein" evidence="2">
    <location>
        <begin position="126"/>
        <end position="216"/>
    </location>
</feature>
<keyword evidence="1" id="KW-0472">Membrane</keyword>
<keyword evidence="5" id="KW-1185">Reference proteome</keyword>
<dbReference type="PANTHER" id="PTHR30273:SF2">
    <property type="entry name" value="PROTEIN FECR"/>
    <property type="match status" value="1"/>
</dbReference>
<feature type="domain" description="Protein FecR C-terminal" evidence="3">
    <location>
        <begin position="281"/>
        <end position="348"/>
    </location>
</feature>
<evidence type="ECO:0000313" key="5">
    <source>
        <dbReference type="Proteomes" id="UP001195963"/>
    </source>
</evidence>
<gene>
    <name evidence="4" type="ORF">K0625_10645</name>
</gene>
<sequence length="354" mass="39197">MSNVHQLHPGAIDDEQRLDIASDWIAKMDRELTAEEREALAQWLHSDVENLHVLLEIAQMWDKMDELGRLSDIFPKAKPTRKKTSVWMGGIAASILLFLSIGLYQFTQDVEPNPQATGIIAMQSSYQTAVGESNTINLPDDSILVLNTNSFVQVKYTANERIIELQRGEINIEVAHDKSRPLSVLAGGKVIRAVGTAFNVDVRPSGVELIVTDGKVLVVKKSAEAFLKESHADQPKLMGTALAVAKDERVMLNNREPLPSVASKVAPGEIATKLSWRTGNLIFRGESLEEAMAEISRYTDIHFELADDENLKKIKVAGMFKTGDVNGLLNILDQNFNVSHEKLSRNNIKLNYGG</sequence>
<dbReference type="Gene3D" id="2.60.120.1440">
    <property type="match status" value="1"/>
</dbReference>
<dbReference type="EMBL" id="JAHZST010000006">
    <property type="protein sequence ID" value="MBW8184134.1"/>
    <property type="molecule type" value="Genomic_DNA"/>
</dbReference>
<dbReference type="Proteomes" id="UP001195963">
    <property type="component" value="Unassembled WGS sequence"/>
</dbReference>
<evidence type="ECO:0000313" key="4">
    <source>
        <dbReference type="EMBL" id="MBW8184134.1"/>
    </source>
</evidence>
<dbReference type="Pfam" id="PF04773">
    <property type="entry name" value="FecR"/>
    <property type="match status" value="1"/>
</dbReference>
<proteinExistence type="predicted"/>
<protein>
    <submittedName>
        <fullName evidence="4">FecR domain-containing protein</fullName>
    </submittedName>
</protein>
<keyword evidence="1" id="KW-1133">Transmembrane helix</keyword>